<evidence type="ECO:0000256" key="1">
    <source>
        <dbReference type="SAM" id="MobiDB-lite"/>
    </source>
</evidence>
<keyword evidence="3" id="KW-1185">Reference proteome</keyword>
<name>A0A841HYQ0_9DEIO</name>
<accession>A0A841HYQ0</accession>
<evidence type="ECO:0000313" key="2">
    <source>
        <dbReference type="EMBL" id="MBB6097794.1"/>
    </source>
</evidence>
<dbReference type="GO" id="GO:0006508">
    <property type="term" value="P:proteolysis"/>
    <property type="evidence" value="ECO:0007669"/>
    <property type="project" value="UniProtKB-KW"/>
</dbReference>
<reference evidence="2 3" key="1">
    <citation type="submission" date="2020-08" db="EMBL/GenBank/DDBJ databases">
        <title>Genomic Encyclopedia of Type Strains, Phase IV (KMG-IV): sequencing the most valuable type-strain genomes for metagenomic binning, comparative biology and taxonomic classification.</title>
        <authorList>
            <person name="Goeker M."/>
        </authorList>
    </citation>
    <scope>NUCLEOTIDE SEQUENCE [LARGE SCALE GENOMIC DNA]</scope>
    <source>
        <strain evidence="2 3">DSM 21458</strain>
    </source>
</reference>
<feature type="compositionally biased region" description="Low complexity" evidence="1">
    <location>
        <begin position="73"/>
        <end position="90"/>
    </location>
</feature>
<keyword evidence="2" id="KW-0378">Hydrolase</keyword>
<evidence type="ECO:0000313" key="3">
    <source>
        <dbReference type="Proteomes" id="UP000569951"/>
    </source>
</evidence>
<dbReference type="EMBL" id="JACHHG010000004">
    <property type="protein sequence ID" value="MBB6097794.1"/>
    <property type="molecule type" value="Genomic_DNA"/>
</dbReference>
<dbReference type="GO" id="GO:0008233">
    <property type="term" value="F:peptidase activity"/>
    <property type="evidence" value="ECO:0007669"/>
    <property type="project" value="UniProtKB-KW"/>
</dbReference>
<dbReference type="Proteomes" id="UP000569951">
    <property type="component" value="Unassembled WGS sequence"/>
</dbReference>
<keyword evidence="2" id="KW-0645">Protease</keyword>
<comment type="caution">
    <text evidence="2">The sequence shown here is derived from an EMBL/GenBank/DDBJ whole genome shotgun (WGS) entry which is preliminary data.</text>
</comment>
<dbReference type="AlphaFoldDB" id="A0A841HYQ0"/>
<dbReference type="RefSeq" id="WP_183985599.1">
    <property type="nucleotide sequence ID" value="NZ_JACHHG010000004.1"/>
</dbReference>
<feature type="region of interest" description="Disordered" evidence="1">
    <location>
        <begin position="64"/>
        <end position="95"/>
    </location>
</feature>
<gene>
    <name evidence="2" type="ORF">HNR42_001217</name>
</gene>
<proteinExistence type="predicted"/>
<protein>
    <submittedName>
        <fullName evidence="2">Transglutaminase-like putative cysteine protease</fullName>
    </submittedName>
</protein>
<organism evidence="2 3">
    <name type="scientific">Deinobacterium chartae</name>
    <dbReference type="NCBI Taxonomy" id="521158"/>
    <lineage>
        <taxon>Bacteria</taxon>
        <taxon>Thermotogati</taxon>
        <taxon>Deinococcota</taxon>
        <taxon>Deinococci</taxon>
        <taxon>Deinococcales</taxon>
        <taxon>Deinococcaceae</taxon>
        <taxon>Deinobacterium</taxon>
    </lineage>
</organism>
<sequence length="104" mass="11107">MPATIRVWNVEATYERGIWRSTDDPLQALLQSFVDPREALAGPDAEARHAAWVAARLGGTLLRHDGSPDALRPTSISAPPAEAAPARSPGSGLGRLLRRLLTSS</sequence>